<feature type="domain" description="DUF7210" evidence="2">
    <location>
        <begin position="4"/>
        <end position="40"/>
    </location>
</feature>
<name>A0A2G1DNK3_AGGAC</name>
<feature type="region of interest" description="Disordered" evidence="1">
    <location>
        <begin position="40"/>
        <end position="65"/>
    </location>
</feature>
<evidence type="ECO:0000259" key="2">
    <source>
        <dbReference type="Pfam" id="PF23843"/>
    </source>
</evidence>
<comment type="caution">
    <text evidence="3">The sequence shown here is derived from an EMBL/GenBank/DDBJ whole genome shotgun (WGS) entry which is preliminary data.</text>
</comment>
<dbReference type="EMBL" id="PCGW01000018">
    <property type="protein sequence ID" value="PHO20059.1"/>
    <property type="molecule type" value="Genomic_DNA"/>
</dbReference>
<accession>A0A2G1DNK3</accession>
<feature type="compositionally biased region" description="Basic and acidic residues" evidence="1">
    <location>
        <begin position="45"/>
        <end position="59"/>
    </location>
</feature>
<dbReference type="Proteomes" id="UP000226080">
    <property type="component" value="Unassembled WGS sequence"/>
</dbReference>
<reference evidence="3 4" key="1">
    <citation type="submission" date="2017-10" db="EMBL/GenBank/DDBJ databases">
        <title>Draft genome sequences of Aggregatibacter actinomycetemcomitans strains 310a and 310b.</title>
        <authorList>
            <person name="May A.C."/>
            <person name="Ohta H."/>
            <person name="Maeda H."/>
            <person name="Kokeguchi S."/>
            <person name="Cugini C."/>
        </authorList>
    </citation>
    <scope>NUCLEOTIDE SEQUENCE [LARGE SCALE GENOMIC DNA]</scope>
    <source>
        <strain evidence="3 4">310b</strain>
    </source>
</reference>
<evidence type="ECO:0000313" key="3">
    <source>
        <dbReference type="EMBL" id="PHO20059.1"/>
    </source>
</evidence>
<protein>
    <recommendedName>
        <fullName evidence="2">DUF7210 domain-containing protein</fullName>
    </recommendedName>
</protein>
<dbReference type="RefSeq" id="WP_005543170.1">
    <property type="nucleotide sequence ID" value="NZ_PCGV01000018.1"/>
</dbReference>
<proteinExistence type="predicted"/>
<dbReference type="InterPro" id="IPR055634">
    <property type="entry name" value="DUF7210"/>
</dbReference>
<evidence type="ECO:0000256" key="1">
    <source>
        <dbReference type="SAM" id="MobiDB-lite"/>
    </source>
</evidence>
<organism evidence="3 4">
    <name type="scientific">Aggregatibacter actinomycetemcomitans</name>
    <name type="common">Actinobacillus actinomycetemcomitans</name>
    <name type="synonym">Haemophilus actinomycetemcomitans</name>
    <dbReference type="NCBI Taxonomy" id="714"/>
    <lineage>
        <taxon>Bacteria</taxon>
        <taxon>Pseudomonadati</taxon>
        <taxon>Pseudomonadota</taxon>
        <taxon>Gammaproteobacteria</taxon>
        <taxon>Pasteurellales</taxon>
        <taxon>Pasteurellaceae</taxon>
        <taxon>Aggregatibacter</taxon>
    </lineage>
</organism>
<keyword evidence="4" id="KW-1185">Reference proteome</keyword>
<gene>
    <name evidence="3" type="ORF">CQR80_08965</name>
</gene>
<sequence>MADVKVILTAAHTHAGKQYQAGEVLELDQSSAQFIVRVGVGKQVDSTRKEQQTPTPKEDENNDEQ</sequence>
<dbReference type="Pfam" id="PF23843">
    <property type="entry name" value="DUF7210"/>
    <property type="match status" value="1"/>
</dbReference>
<evidence type="ECO:0000313" key="4">
    <source>
        <dbReference type="Proteomes" id="UP000226080"/>
    </source>
</evidence>